<dbReference type="AlphaFoldDB" id="A0A1I6LU75"/>
<keyword evidence="1" id="KW-1133">Transmembrane helix</keyword>
<dbReference type="EMBL" id="FOZL01000001">
    <property type="protein sequence ID" value="SFS07004.1"/>
    <property type="molecule type" value="Genomic_DNA"/>
</dbReference>
<feature type="domain" description="Aerotolerance regulator N-terminal" evidence="2">
    <location>
        <begin position="1"/>
        <end position="76"/>
    </location>
</feature>
<evidence type="ECO:0000259" key="2">
    <source>
        <dbReference type="Pfam" id="PF07584"/>
    </source>
</evidence>
<dbReference type="Pfam" id="PF07584">
    <property type="entry name" value="BatA"/>
    <property type="match status" value="1"/>
</dbReference>
<keyword evidence="1 4" id="KW-0812">Transmembrane</keyword>
<proteinExistence type="predicted"/>
<dbReference type="RefSeq" id="WP_089837661.1">
    <property type="nucleotide sequence ID" value="NZ_FOZL01000001.1"/>
</dbReference>
<organism evidence="4 5">
    <name type="scientific">Granulicella pectinivorans</name>
    <dbReference type="NCBI Taxonomy" id="474950"/>
    <lineage>
        <taxon>Bacteria</taxon>
        <taxon>Pseudomonadati</taxon>
        <taxon>Acidobacteriota</taxon>
        <taxon>Terriglobia</taxon>
        <taxon>Terriglobales</taxon>
        <taxon>Acidobacteriaceae</taxon>
        <taxon>Granulicella</taxon>
    </lineage>
</organism>
<dbReference type="STRING" id="474950.SAMN05421771_1279"/>
<dbReference type="InterPro" id="IPR029062">
    <property type="entry name" value="Class_I_gatase-like"/>
</dbReference>
<evidence type="ECO:0000313" key="5">
    <source>
        <dbReference type="Proteomes" id="UP000199024"/>
    </source>
</evidence>
<dbReference type="SUPFAM" id="SSF52317">
    <property type="entry name" value="Class I glutamine amidotransferase-like"/>
    <property type="match status" value="1"/>
</dbReference>
<protein>
    <submittedName>
        <fullName evidence="4">N-terminal double-transmembrane domain-containing protein</fullName>
    </submittedName>
</protein>
<dbReference type="InterPro" id="IPR036465">
    <property type="entry name" value="vWFA_dom_sf"/>
</dbReference>
<dbReference type="Proteomes" id="UP000199024">
    <property type="component" value="Unassembled WGS sequence"/>
</dbReference>
<dbReference type="Pfam" id="PF13519">
    <property type="entry name" value="VWA_2"/>
    <property type="match status" value="1"/>
</dbReference>
<evidence type="ECO:0000259" key="3">
    <source>
        <dbReference type="Pfam" id="PF13519"/>
    </source>
</evidence>
<feature type="transmembrane region" description="Helical" evidence="1">
    <location>
        <begin position="6"/>
        <end position="24"/>
    </location>
</feature>
<evidence type="ECO:0000313" key="4">
    <source>
        <dbReference type="EMBL" id="SFS07004.1"/>
    </source>
</evidence>
<dbReference type="Gene3D" id="3.40.50.880">
    <property type="match status" value="1"/>
</dbReference>
<dbReference type="InterPro" id="IPR011933">
    <property type="entry name" value="Double_TM_dom"/>
</dbReference>
<accession>A0A1I6LU75</accession>
<name>A0A1I6LU75_9BACT</name>
<dbReference type="NCBIfam" id="TIGR02226">
    <property type="entry name" value="two_anch"/>
    <property type="match status" value="1"/>
</dbReference>
<feature type="transmembrane region" description="Helical" evidence="1">
    <location>
        <begin position="637"/>
        <end position="660"/>
    </location>
</feature>
<dbReference type="InterPro" id="IPR002035">
    <property type="entry name" value="VWF_A"/>
</dbReference>
<dbReference type="PANTHER" id="PTHR37464:SF1">
    <property type="entry name" value="BLL2463 PROTEIN"/>
    <property type="match status" value="1"/>
</dbReference>
<reference evidence="4 5" key="1">
    <citation type="submission" date="2016-10" db="EMBL/GenBank/DDBJ databases">
        <authorList>
            <person name="de Groot N.N."/>
        </authorList>
    </citation>
    <scope>NUCLEOTIDE SEQUENCE [LARGE SCALE GENOMIC DNA]</scope>
    <source>
        <strain evidence="4 5">DSM 21001</strain>
    </source>
</reference>
<dbReference type="OrthoDB" id="9773014at2"/>
<feature type="domain" description="VWFA" evidence="3">
    <location>
        <begin position="90"/>
        <end position="189"/>
    </location>
</feature>
<gene>
    <name evidence="4" type="ORF">SAMN05421771_1279</name>
</gene>
<dbReference type="InterPro" id="IPR024163">
    <property type="entry name" value="Aerotolerance_reg_N"/>
</dbReference>
<evidence type="ECO:0000256" key="1">
    <source>
        <dbReference type="SAM" id="Phobius"/>
    </source>
</evidence>
<keyword evidence="5" id="KW-1185">Reference proteome</keyword>
<feature type="transmembrane region" description="Helical" evidence="1">
    <location>
        <begin position="55"/>
        <end position="78"/>
    </location>
</feature>
<keyword evidence="1" id="KW-0472">Membrane</keyword>
<sequence>MGFFAPWFLAGLAAVGLPVFLHLLRRHTTTPRPVSSLMFFERGTQSSTRHRRLRYLLLFSLRALLVILLALVFANPFIRRSSASASETLLVLAVDDSFSMRAGTRLADAKRQALEVLAKRHGSQHAQIMLLAGDLSILTQPITDQAQLTAAIDAIAPADGHSSFGELGRGIRALAETVHTPIELHLFSDMQESNMPANFADMVMPGNVSLILHPLAPNAVPNWTIESVEAPAQLVDPKKAHVVAVIAGHNTPAAHRTISLVVNGTVTATKQIDVPAGGRATITFEGLDVPFGESRCAVRIDSADGFPADDQSLFAVKRADPERVLFVHQASDTRSPLYYGAALAAAAQASFVLQPITPEQAADADPTRYAFTVLSDVPSIPSLLENNLTKSIESGGSVLIAEGAAGAHRERIPVYNATVSEGRYYTRAGGFTTAAQMDAAHPATRDPWPDVQFFYASVVPQDNARVLAKLADGTPLLLDKQIGQGHILLFTSGLDNVTNDLPLHPEFVAFVDRTARSLAGMERTAGPRLVDSFVPLRSPSTGPTSPAAVVVIGPDGKRPLSLAEESTVQTLALKQSGFYQIRFPSGRETLVAVNPDPRESSLKPIPADTLALWSGNAPSQSTSPAPAAEKKNTASSLWWWVMLFVLAAAVAESIVASRYLGTQREEA</sequence>
<dbReference type="PANTHER" id="PTHR37464">
    <property type="entry name" value="BLL2463 PROTEIN"/>
    <property type="match status" value="1"/>
</dbReference>
<dbReference type="Gene3D" id="3.40.50.410">
    <property type="entry name" value="von Willebrand factor, type A domain"/>
    <property type="match status" value="1"/>
</dbReference>